<dbReference type="InterPro" id="IPR015353">
    <property type="entry name" value="Rubisco_LSMT_subst-bd"/>
</dbReference>
<evidence type="ECO:0000313" key="6">
    <source>
        <dbReference type="Proteomes" id="UP001567538"/>
    </source>
</evidence>
<keyword evidence="2 5" id="KW-0808">Transferase</keyword>
<dbReference type="InterPro" id="IPR046341">
    <property type="entry name" value="SET_dom_sf"/>
</dbReference>
<name>A0ABD1H822_SALDI</name>
<dbReference type="InterPro" id="IPR050600">
    <property type="entry name" value="SETD3_SETD6_MTase"/>
</dbReference>
<sequence length="465" mass="52258">MILHSVIISNSLWARSQRAILPSLFRCLCKSSDAFTSVSSREGPCVDENCSDFLPWLGNKAGGEISSLLSIGKSAYGRALCAAKDIQTGDCLLKVPYSVQLAPDNLPPAMARLLGDEVGDVAKVALLVLYEKHLGKKSEWAPYISRLPLPEDMHSSVFWSDIELEMIRQSALYEETLKQQKQIEKDFLAVKLVSDNFPARFQNITLQDFTYAYGLVTSRAWMSSRGVSMIPFADFLNHDGTSESYVLSDEGRQHSEVIADRDFAPGDEVLIRYGKFSNATLLLDFGFTVSCNRYDQVRVALNVPQHDALYTQKLEVLGRDRTPRIKDDNEFTYYENSFAIREVRDGSSRGKGIPQSLRAFARIMACDSQQELDDLAKEAAENDGRLARKPLKNKNRELAAHQLLLSEMSRLIKDHNERIKSLAPTPPTPREESALRQRLALDFLSGELRVLKSASAWLESYCSRM</sequence>
<evidence type="ECO:0000313" key="5">
    <source>
        <dbReference type="EMBL" id="KAL1552567.1"/>
    </source>
</evidence>
<dbReference type="EC" id="2.1.1.354" evidence="5"/>
<dbReference type="PANTHER" id="PTHR13271:SF134">
    <property type="entry name" value="OS01G0976450 PROTEIN"/>
    <property type="match status" value="1"/>
</dbReference>
<dbReference type="InterPro" id="IPR001214">
    <property type="entry name" value="SET_dom"/>
</dbReference>
<keyword evidence="1 5" id="KW-0489">Methyltransferase</keyword>
<protein>
    <submittedName>
        <fullName evidence="5">[histone H3]-lysine(4) N-trimethyltransferase</fullName>
        <ecNumber evidence="5">2.1.1.354</ecNumber>
    </submittedName>
</protein>
<dbReference type="Gene3D" id="3.90.1410.10">
    <property type="entry name" value="set domain protein methyltransferase, domain 1"/>
    <property type="match status" value="1"/>
</dbReference>
<keyword evidence="6" id="KW-1185">Reference proteome</keyword>
<dbReference type="SUPFAM" id="SSF82199">
    <property type="entry name" value="SET domain"/>
    <property type="match status" value="1"/>
</dbReference>
<dbReference type="PANTHER" id="PTHR13271">
    <property type="entry name" value="UNCHARACTERIZED PUTATIVE METHYLTRANSFERASE"/>
    <property type="match status" value="1"/>
</dbReference>
<dbReference type="Pfam" id="PF09273">
    <property type="entry name" value="Rubis-subs-bind"/>
    <property type="match status" value="1"/>
</dbReference>
<dbReference type="GO" id="GO:0032259">
    <property type="term" value="P:methylation"/>
    <property type="evidence" value="ECO:0007669"/>
    <property type="project" value="UniProtKB-KW"/>
</dbReference>
<dbReference type="AlphaFoldDB" id="A0ABD1H822"/>
<dbReference type="FunFam" id="3.90.1410.10:FF:000005">
    <property type="entry name" value="Ribulose-1,5 bisphosphate carboxylase/oxygenase large subunit N-methyltransferase, chloroplastic"/>
    <property type="match status" value="1"/>
</dbReference>
<evidence type="ECO:0000256" key="1">
    <source>
        <dbReference type="ARBA" id="ARBA00022603"/>
    </source>
</evidence>
<organism evidence="5 6">
    <name type="scientific">Salvia divinorum</name>
    <name type="common">Maria pastora</name>
    <name type="synonym">Diviner's sage</name>
    <dbReference type="NCBI Taxonomy" id="28513"/>
    <lineage>
        <taxon>Eukaryota</taxon>
        <taxon>Viridiplantae</taxon>
        <taxon>Streptophyta</taxon>
        <taxon>Embryophyta</taxon>
        <taxon>Tracheophyta</taxon>
        <taxon>Spermatophyta</taxon>
        <taxon>Magnoliopsida</taxon>
        <taxon>eudicotyledons</taxon>
        <taxon>Gunneridae</taxon>
        <taxon>Pentapetalae</taxon>
        <taxon>asterids</taxon>
        <taxon>lamiids</taxon>
        <taxon>Lamiales</taxon>
        <taxon>Lamiaceae</taxon>
        <taxon>Nepetoideae</taxon>
        <taxon>Mentheae</taxon>
        <taxon>Salviinae</taxon>
        <taxon>Salvia</taxon>
        <taxon>Salvia subgen. Calosphace</taxon>
    </lineage>
</organism>
<gene>
    <name evidence="5" type="ORF">AAHA92_13349</name>
</gene>
<dbReference type="EMBL" id="JBEAFC010000006">
    <property type="protein sequence ID" value="KAL1552567.1"/>
    <property type="molecule type" value="Genomic_DNA"/>
</dbReference>
<dbReference type="Gene3D" id="3.90.1420.10">
    <property type="entry name" value="Rubisco LSMT, substrate-binding domain"/>
    <property type="match status" value="1"/>
</dbReference>
<dbReference type="Proteomes" id="UP001567538">
    <property type="component" value="Unassembled WGS sequence"/>
</dbReference>
<dbReference type="Pfam" id="PF00856">
    <property type="entry name" value="SET"/>
    <property type="match status" value="1"/>
</dbReference>
<keyword evidence="3" id="KW-0949">S-adenosyl-L-methionine</keyword>
<evidence type="ECO:0000259" key="4">
    <source>
        <dbReference type="PROSITE" id="PS50280"/>
    </source>
</evidence>
<feature type="domain" description="SET" evidence="4">
    <location>
        <begin position="61"/>
        <end position="274"/>
    </location>
</feature>
<dbReference type="InterPro" id="IPR036464">
    <property type="entry name" value="Rubisco_LSMT_subst-bd_sf"/>
</dbReference>
<evidence type="ECO:0000256" key="2">
    <source>
        <dbReference type="ARBA" id="ARBA00022679"/>
    </source>
</evidence>
<proteinExistence type="predicted"/>
<reference evidence="5 6" key="1">
    <citation type="submission" date="2024-06" db="EMBL/GenBank/DDBJ databases">
        <title>A chromosome level genome sequence of Diviner's sage (Salvia divinorum).</title>
        <authorList>
            <person name="Ford S.A."/>
            <person name="Ro D.-K."/>
            <person name="Ness R.W."/>
            <person name="Phillips M.A."/>
        </authorList>
    </citation>
    <scope>NUCLEOTIDE SEQUENCE [LARGE SCALE GENOMIC DNA]</scope>
    <source>
        <strain evidence="5">SAF-2024a</strain>
        <tissue evidence="5">Leaf</tissue>
    </source>
</reference>
<comment type="caution">
    <text evidence="5">The sequence shown here is derived from an EMBL/GenBank/DDBJ whole genome shotgun (WGS) entry which is preliminary data.</text>
</comment>
<dbReference type="GO" id="GO:0140999">
    <property type="term" value="F:histone H3K4 trimethyltransferase activity"/>
    <property type="evidence" value="ECO:0007669"/>
    <property type="project" value="UniProtKB-EC"/>
</dbReference>
<dbReference type="PROSITE" id="PS50280">
    <property type="entry name" value="SET"/>
    <property type="match status" value="1"/>
</dbReference>
<accession>A0ABD1H822</accession>
<evidence type="ECO:0000256" key="3">
    <source>
        <dbReference type="ARBA" id="ARBA00022691"/>
    </source>
</evidence>